<organism evidence="15">
    <name type="scientific">Cacopsylla melanoneura</name>
    <dbReference type="NCBI Taxonomy" id="428564"/>
    <lineage>
        <taxon>Eukaryota</taxon>
        <taxon>Metazoa</taxon>
        <taxon>Ecdysozoa</taxon>
        <taxon>Arthropoda</taxon>
        <taxon>Hexapoda</taxon>
        <taxon>Insecta</taxon>
        <taxon>Pterygota</taxon>
        <taxon>Neoptera</taxon>
        <taxon>Paraneoptera</taxon>
        <taxon>Hemiptera</taxon>
        <taxon>Sternorrhyncha</taxon>
        <taxon>Psylloidea</taxon>
        <taxon>Psyllidae</taxon>
        <taxon>Psyllinae</taxon>
        <taxon>Cacopsylla</taxon>
    </lineage>
</organism>
<name>A0A8D8W126_9HEMI</name>
<keyword evidence="8 12" id="KW-0732">Signal</keyword>
<keyword evidence="11" id="KW-1199">Hemostasis impairing toxin</keyword>
<dbReference type="PANTHER" id="PTHR11575">
    <property type="entry name" value="5'-NUCLEOTIDASE-RELATED"/>
    <property type="match status" value="1"/>
</dbReference>
<feature type="chain" id="PRO_5036514433" description="apyrase" evidence="12">
    <location>
        <begin position="28"/>
        <end position="608"/>
    </location>
</feature>
<dbReference type="GO" id="GO:0000166">
    <property type="term" value="F:nucleotide binding"/>
    <property type="evidence" value="ECO:0007669"/>
    <property type="project" value="UniProtKB-KW"/>
</dbReference>
<dbReference type="InterPro" id="IPR006179">
    <property type="entry name" value="5_nucleotidase/apyrase"/>
</dbReference>
<dbReference type="GO" id="GO:0046872">
    <property type="term" value="F:metal ion binding"/>
    <property type="evidence" value="ECO:0007669"/>
    <property type="project" value="UniProtKB-KW"/>
</dbReference>
<dbReference type="GO" id="GO:0004050">
    <property type="term" value="F:apyrase activity"/>
    <property type="evidence" value="ECO:0007669"/>
    <property type="project" value="UniProtKB-EC"/>
</dbReference>
<dbReference type="GO" id="GO:0005886">
    <property type="term" value="C:plasma membrane"/>
    <property type="evidence" value="ECO:0007669"/>
    <property type="project" value="TreeGrafter"/>
</dbReference>
<dbReference type="SUPFAM" id="SSF55816">
    <property type="entry name" value="5'-nucleotidase (syn. UDP-sugar hydrolase), C-terminal domain"/>
    <property type="match status" value="1"/>
</dbReference>
<proteinExistence type="inferred from homology"/>
<dbReference type="GO" id="GO:0006196">
    <property type="term" value="P:AMP catabolic process"/>
    <property type="evidence" value="ECO:0007669"/>
    <property type="project" value="TreeGrafter"/>
</dbReference>
<feature type="signal peptide" evidence="12">
    <location>
        <begin position="1"/>
        <end position="27"/>
    </location>
</feature>
<dbReference type="EC" id="3.6.1.5" evidence="3"/>
<evidence type="ECO:0000259" key="14">
    <source>
        <dbReference type="Pfam" id="PF02872"/>
    </source>
</evidence>
<dbReference type="GO" id="GO:0008253">
    <property type="term" value="F:5'-nucleotidase activity"/>
    <property type="evidence" value="ECO:0007669"/>
    <property type="project" value="TreeGrafter"/>
</dbReference>
<dbReference type="FunFam" id="3.90.780.10:FF:000004">
    <property type="entry name" value="UDP-sugar hydrolase, putative"/>
    <property type="match status" value="1"/>
</dbReference>
<dbReference type="InterPro" id="IPR029052">
    <property type="entry name" value="Metallo-depent_PP-like"/>
</dbReference>
<dbReference type="Gene3D" id="3.90.780.10">
    <property type="entry name" value="5'-Nucleotidase, C-terminal domain"/>
    <property type="match status" value="1"/>
</dbReference>
<evidence type="ECO:0000256" key="7">
    <source>
        <dbReference type="ARBA" id="ARBA00022723"/>
    </source>
</evidence>
<evidence type="ECO:0000256" key="5">
    <source>
        <dbReference type="ARBA" id="ARBA00022525"/>
    </source>
</evidence>
<dbReference type="PRINTS" id="PR01607">
    <property type="entry name" value="APYRASEFAMLY"/>
</dbReference>
<evidence type="ECO:0000256" key="4">
    <source>
        <dbReference type="ARBA" id="ARBA00022442"/>
    </source>
</evidence>
<sequence>MTRWHTKQHVVCFILASSISLYLLTDAATVGASNQHLKTISSDEELSADSVADSSKVFAESAGTFNLSIIHFNDFHARFEPVGVQTSGRCRDDGDEDSCVGGFARLFTLASRLKEEYPNSLVLNAGDVFTGSLWFALFKWNVTSHFMNKIPQDATTVGNHEFDTQVSGLVEYLKLVNAPVVVANIDTSSEPELTPLIKKSTIVERGGKKIGIVGYVTRDYKNIANIGNLRILDEIASVNAEADRLVQEDKVDIVIVLSHAGVELDQVVAKASKHVSIVVGGHSHTFLYSGRPPCPFDKPKGPYPIVVRSSVDNRQVLVVQAAAYTRYLGLIHLQYNGQGNIVSWNGNPIFLDKHVQQDPAVVAELQPWKQAVDKVGKDVKGSSVVLLDASQGACYLGECNMGAMLLQAMIQEEINLRVRLDKATLWTYASVAIINSGGIRNSIPEGNITYEDILDVIPFEETYSTCELVGEALGWVLERSVADDNKNGPVQIAGVKATIDMALPSYERVSNIEVMCADCRVPRYQPLDPDRWYRIVVNDFTYNGGDGYTMIKKHSRNYEKGRSDKAIVMDYLRKFSPVSEAIPANFIRKNQKPKLMMMKYSDRIRNLN</sequence>
<evidence type="ECO:0000259" key="13">
    <source>
        <dbReference type="Pfam" id="PF00149"/>
    </source>
</evidence>
<dbReference type="Pfam" id="PF00149">
    <property type="entry name" value="Metallophos"/>
    <property type="match status" value="1"/>
</dbReference>
<evidence type="ECO:0000256" key="3">
    <source>
        <dbReference type="ARBA" id="ARBA00012148"/>
    </source>
</evidence>
<evidence type="ECO:0000256" key="11">
    <source>
        <dbReference type="ARBA" id="ARBA00023240"/>
    </source>
</evidence>
<dbReference type="GO" id="GO:0090729">
    <property type="term" value="F:toxin activity"/>
    <property type="evidence" value="ECO:0007669"/>
    <property type="project" value="UniProtKB-KW"/>
</dbReference>
<dbReference type="CDD" id="cd07409">
    <property type="entry name" value="MPP_CD73_N"/>
    <property type="match status" value="1"/>
</dbReference>
<evidence type="ECO:0000256" key="2">
    <source>
        <dbReference type="ARBA" id="ARBA00006654"/>
    </source>
</evidence>
<dbReference type="AlphaFoldDB" id="A0A8D8W126"/>
<dbReference type="EMBL" id="HBUF01114814">
    <property type="protein sequence ID" value="CAG6641000.1"/>
    <property type="molecule type" value="Transcribed_RNA"/>
</dbReference>
<protein>
    <recommendedName>
        <fullName evidence="3">apyrase</fullName>
        <ecNumber evidence="3">3.6.1.5</ecNumber>
    </recommendedName>
</protein>
<reference evidence="15" key="1">
    <citation type="submission" date="2021-05" db="EMBL/GenBank/DDBJ databases">
        <authorList>
            <person name="Alioto T."/>
            <person name="Alioto T."/>
            <person name="Gomez Garrido J."/>
        </authorList>
    </citation>
    <scope>NUCLEOTIDE SEQUENCE</scope>
</reference>
<keyword evidence="5" id="KW-0964">Secreted</keyword>
<dbReference type="GO" id="GO:0005615">
    <property type="term" value="C:extracellular space"/>
    <property type="evidence" value="ECO:0007669"/>
    <property type="project" value="UniProtKB-ARBA"/>
</dbReference>
<dbReference type="InterPro" id="IPR004843">
    <property type="entry name" value="Calcineurin-like_PHP"/>
</dbReference>
<comment type="similarity">
    <text evidence="2 12">Belongs to the 5'-nucleotidase family.</text>
</comment>
<evidence type="ECO:0000256" key="8">
    <source>
        <dbReference type="ARBA" id="ARBA00022729"/>
    </source>
</evidence>
<evidence type="ECO:0000256" key="9">
    <source>
        <dbReference type="ARBA" id="ARBA00022741"/>
    </source>
</evidence>
<keyword evidence="9 12" id="KW-0547">Nucleotide-binding</keyword>
<evidence type="ECO:0000256" key="12">
    <source>
        <dbReference type="RuleBase" id="RU362119"/>
    </source>
</evidence>
<evidence type="ECO:0000256" key="1">
    <source>
        <dbReference type="ARBA" id="ARBA00004613"/>
    </source>
</evidence>
<feature type="domain" description="5'-Nucleotidase C-terminal" evidence="14">
    <location>
        <begin position="388"/>
        <end position="552"/>
    </location>
</feature>
<accession>A0A8D8W126</accession>
<dbReference type="InterPro" id="IPR008334">
    <property type="entry name" value="5'-Nucleotdase_C"/>
</dbReference>
<dbReference type="EMBL" id="HBUF01114816">
    <property type="protein sequence ID" value="CAG6641004.1"/>
    <property type="molecule type" value="Transcribed_RNA"/>
</dbReference>
<dbReference type="PANTHER" id="PTHR11575:SF32">
    <property type="entry name" value="APYRASE-LIKE PROTEIN"/>
    <property type="match status" value="1"/>
</dbReference>
<dbReference type="FunFam" id="3.60.21.10:FF:000020">
    <property type="entry name" value="NT5E isoform 4"/>
    <property type="match status" value="1"/>
</dbReference>
<evidence type="ECO:0000256" key="6">
    <source>
        <dbReference type="ARBA" id="ARBA00022656"/>
    </source>
</evidence>
<dbReference type="Gene3D" id="3.60.21.10">
    <property type="match status" value="1"/>
</dbReference>
<keyword evidence="6" id="KW-0800">Toxin</keyword>
<keyword evidence="7" id="KW-0479">Metal-binding</keyword>
<feature type="domain" description="Calcineurin-like phosphoesterase" evidence="13">
    <location>
        <begin position="68"/>
        <end position="285"/>
    </location>
</feature>
<evidence type="ECO:0000256" key="10">
    <source>
        <dbReference type="ARBA" id="ARBA00022801"/>
    </source>
</evidence>
<dbReference type="InterPro" id="IPR036907">
    <property type="entry name" value="5'-Nucleotdase_C_sf"/>
</dbReference>
<keyword evidence="4" id="KW-1201">Platelet aggregation inhibiting toxin</keyword>
<comment type="subcellular location">
    <subcellularLocation>
        <location evidence="1">Secreted</location>
    </subcellularLocation>
</comment>
<evidence type="ECO:0000313" key="15">
    <source>
        <dbReference type="EMBL" id="CAG6641000.1"/>
    </source>
</evidence>
<dbReference type="SUPFAM" id="SSF56300">
    <property type="entry name" value="Metallo-dependent phosphatases"/>
    <property type="match status" value="1"/>
</dbReference>
<dbReference type="Pfam" id="PF02872">
    <property type="entry name" value="5_nucleotid_C"/>
    <property type="match status" value="1"/>
</dbReference>
<keyword evidence="10 12" id="KW-0378">Hydrolase</keyword>